<evidence type="ECO:0000256" key="1">
    <source>
        <dbReference type="ARBA" id="ARBA00004976"/>
    </source>
</evidence>
<dbReference type="AlphaFoldDB" id="A0A9D1ER90"/>
<dbReference type="InterPro" id="IPR043519">
    <property type="entry name" value="NT_sf"/>
</dbReference>
<comment type="pathway">
    <text evidence="1">Purine metabolism; ppGpp biosynthesis; ppGpp from GTP: step 1/2.</text>
</comment>
<dbReference type="CDD" id="cd05399">
    <property type="entry name" value="NT_Rel-Spo_like"/>
    <property type="match status" value="1"/>
</dbReference>
<comment type="caution">
    <text evidence="3">The sequence shown here is derived from an EMBL/GenBank/DDBJ whole genome shotgun (WGS) entry which is preliminary data.</text>
</comment>
<dbReference type="Gene3D" id="1.10.287.860">
    <property type="entry name" value="Nucleotidyltransferase"/>
    <property type="match status" value="1"/>
</dbReference>
<dbReference type="PANTHER" id="PTHR47837">
    <property type="entry name" value="GTP PYROPHOSPHOKINASE YJBM"/>
    <property type="match status" value="1"/>
</dbReference>
<feature type="domain" description="RelA/SpoT" evidence="2">
    <location>
        <begin position="47"/>
        <end position="167"/>
    </location>
</feature>
<evidence type="ECO:0000313" key="4">
    <source>
        <dbReference type="Proteomes" id="UP000823935"/>
    </source>
</evidence>
<proteinExistence type="predicted"/>
<dbReference type="Gene3D" id="3.30.460.10">
    <property type="entry name" value="Beta Polymerase, domain 2"/>
    <property type="match status" value="1"/>
</dbReference>
<evidence type="ECO:0000259" key="2">
    <source>
        <dbReference type="SMART" id="SM00954"/>
    </source>
</evidence>
<dbReference type="EMBL" id="DVIQ01000009">
    <property type="protein sequence ID" value="HIS30266.1"/>
    <property type="molecule type" value="Genomic_DNA"/>
</dbReference>
<dbReference type="SMART" id="SM00954">
    <property type="entry name" value="RelA_SpoT"/>
    <property type="match status" value="1"/>
</dbReference>
<gene>
    <name evidence="3" type="ORF">IAB44_01765</name>
</gene>
<evidence type="ECO:0000313" key="3">
    <source>
        <dbReference type="EMBL" id="HIS30266.1"/>
    </source>
</evidence>
<dbReference type="InterPro" id="IPR052366">
    <property type="entry name" value="GTP_Pyrophosphokinase"/>
</dbReference>
<dbReference type="PANTHER" id="PTHR47837:SF2">
    <property type="entry name" value="GTP PYROPHOSPHOKINASE YWAC"/>
    <property type="match status" value="1"/>
</dbReference>
<sequence length="200" mass="22721">MTMEEYYGAALPSLQEAIGRLLEIIGQYPASGRGTEEPSGEVLYVRSRLKSPESLMAKLKKHGLPLDCASALRQMHDIVEIRVVCSFVEDVYRICRWISDRPELSVCQIKDYIAYPKPNGYRSCHMIVSLTDGPGSGIQAEIQIRTIALDFWAALEHQLKYKHSIPHEELIRSELKRCADEIASIDLSMQTIRELLKEPF</sequence>
<accession>A0A9D1ER90</accession>
<dbReference type="InterPro" id="IPR007685">
    <property type="entry name" value="RelA_SpoT"/>
</dbReference>
<reference evidence="3" key="2">
    <citation type="journal article" date="2021" name="PeerJ">
        <title>Extensive microbial diversity within the chicken gut microbiome revealed by metagenomics and culture.</title>
        <authorList>
            <person name="Gilroy R."/>
            <person name="Ravi A."/>
            <person name="Getino M."/>
            <person name="Pursley I."/>
            <person name="Horton D.L."/>
            <person name="Alikhan N.F."/>
            <person name="Baker D."/>
            <person name="Gharbi K."/>
            <person name="Hall N."/>
            <person name="Watson M."/>
            <person name="Adriaenssens E.M."/>
            <person name="Foster-Nyarko E."/>
            <person name="Jarju S."/>
            <person name="Secka A."/>
            <person name="Antonio M."/>
            <person name="Oren A."/>
            <person name="Chaudhuri R.R."/>
            <person name="La Ragione R."/>
            <person name="Hildebrand F."/>
            <person name="Pallen M.J."/>
        </authorList>
    </citation>
    <scope>NUCLEOTIDE SEQUENCE</scope>
    <source>
        <strain evidence="3">CHK190-19873</strain>
    </source>
</reference>
<reference evidence="3" key="1">
    <citation type="submission" date="2020-10" db="EMBL/GenBank/DDBJ databases">
        <authorList>
            <person name="Gilroy R."/>
        </authorList>
    </citation>
    <scope>NUCLEOTIDE SEQUENCE</scope>
    <source>
        <strain evidence="3">CHK190-19873</strain>
    </source>
</reference>
<dbReference type="Pfam" id="PF04607">
    <property type="entry name" value="RelA_SpoT"/>
    <property type="match status" value="1"/>
</dbReference>
<organism evidence="3 4">
    <name type="scientific">Candidatus Limivivens intestinipullorum</name>
    <dbReference type="NCBI Taxonomy" id="2840858"/>
    <lineage>
        <taxon>Bacteria</taxon>
        <taxon>Bacillati</taxon>
        <taxon>Bacillota</taxon>
        <taxon>Clostridia</taxon>
        <taxon>Lachnospirales</taxon>
        <taxon>Lachnospiraceae</taxon>
        <taxon>Lachnospiraceae incertae sedis</taxon>
        <taxon>Candidatus Limivivens</taxon>
    </lineage>
</organism>
<protein>
    <submittedName>
        <fullName evidence="3">RelA/SpoT domain protein</fullName>
    </submittedName>
</protein>
<name>A0A9D1ER90_9FIRM</name>
<dbReference type="GO" id="GO:0015969">
    <property type="term" value="P:guanosine tetraphosphate metabolic process"/>
    <property type="evidence" value="ECO:0007669"/>
    <property type="project" value="InterPro"/>
</dbReference>
<dbReference type="SUPFAM" id="SSF81301">
    <property type="entry name" value="Nucleotidyltransferase"/>
    <property type="match status" value="1"/>
</dbReference>
<dbReference type="Proteomes" id="UP000823935">
    <property type="component" value="Unassembled WGS sequence"/>
</dbReference>